<dbReference type="RefSeq" id="WP_280763889.1">
    <property type="nucleotide sequence ID" value="NZ_JARXVC010000025.1"/>
</dbReference>
<dbReference type="EMBL" id="JARXVC010000025">
    <property type="protein sequence ID" value="MDH6284681.1"/>
    <property type="molecule type" value="Genomic_DNA"/>
</dbReference>
<keyword evidence="3" id="KW-1185">Reference proteome</keyword>
<gene>
    <name evidence="2" type="ORF">M2280_005942</name>
</gene>
<proteinExistence type="predicted"/>
<sequence>MIDFVRRSVAYAAIVAGAVLAPAAIASAAVTVPFQVNPAPFGNPYGSLDVPAIRCWAVVGEQPGTVTITGPKDGIRACLLPGDVYWLNVSSGASGSARMSAGVDGYPEAVLPTGTGQVVVAATSNAGPYTPGFVTVYVP</sequence>
<reference evidence="2 3" key="1">
    <citation type="submission" date="2023-04" db="EMBL/GenBank/DDBJ databases">
        <title>Forest soil microbial communities from Buena Vista Peninsula, Colon Province, Panama.</title>
        <authorList>
            <person name="Bouskill N."/>
        </authorList>
    </citation>
    <scope>NUCLEOTIDE SEQUENCE [LARGE SCALE GENOMIC DNA]</scope>
    <source>
        <strain evidence="2 3">CFH S0262</strain>
    </source>
</reference>
<keyword evidence="1" id="KW-0732">Signal</keyword>
<dbReference type="Proteomes" id="UP001160334">
    <property type="component" value="Unassembled WGS sequence"/>
</dbReference>
<comment type="caution">
    <text evidence="2">The sequence shown here is derived from an EMBL/GenBank/DDBJ whole genome shotgun (WGS) entry which is preliminary data.</text>
</comment>
<feature type="chain" id="PRO_5045840924" evidence="1">
    <location>
        <begin position="29"/>
        <end position="139"/>
    </location>
</feature>
<accession>A0ABT6MK37</accession>
<evidence type="ECO:0000256" key="1">
    <source>
        <dbReference type="SAM" id="SignalP"/>
    </source>
</evidence>
<evidence type="ECO:0000313" key="3">
    <source>
        <dbReference type="Proteomes" id="UP001160334"/>
    </source>
</evidence>
<evidence type="ECO:0000313" key="2">
    <source>
        <dbReference type="EMBL" id="MDH6284681.1"/>
    </source>
</evidence>
<protein>
    <submittedName>
        <fullName evidence="2">Uncharacterized protein</fullName>
    </submittedName>
</protein>
<name>A0ABT6MK37_9NOCA</name>
<organism evidence="2 3">
    <name type="scientific">Prescottella agglutinans</name>
    <dbReference type="NCBI Taxonomy" id="1644129"/>
    <lineage>
        <taxon>Bacteria</taxon>
        <taxon>Bacillati</taxon>
        <taxon>Actinomycetota</taxon>
        <taxon>Actinomycetes</taxon>
        <taxon>Mycobacteriales</taxon>
        <taxon>Nocardiaceae</taxon>
        <taxon>Prescottella</taxon>
    </lineage>
</organism>
<feature type="signal peptide" evidence="1">
    <location>
        <begin position="1"/>
        <end position="28"/>
    </location>
</feature>